<dbReference type="AlphaFoldDB" id="A0A562PVA8"/>
<sequence>MNFTEQLQTALAKREQEAKAILDRLVAKTTYVGRQIAVSALLFAFKRGEISEHVFDQYWQRLGGEGLRGAA</sequence>
<protein>
    <submittedName>
        <fullName evidence="1">Uncharacterized protein</fullName>
    </submittedName>
</protein>
<comment type="caution">
    <text evidence="1">The sequence shown here is derived from an EMBL/GenBank/DDBJ whole genome shotgun (WGS) entry which is preliminary data.</text>
</comment>
<reference evidence="1 2" key="1">
    <citation type="journal article" date="2015" name="Stand. Genomic Sci.">
        <title>Genomic Encyclopedia of Bacterial and Archaeal Type Strains, Phase III: the genomes of soil and plant-associated and newly described type strains.</title>
        <authorList>
            <person name="Whitman W.B."/>
            <person name="Woyke T."/>
            <person name="Klenk H.P."/>
            <person name="Zhou Y."/>
            <person name="Lilburn T.G."/>
            <person name="Beck B.J."/>
            <person name="De Vos P."/>
            <person name="Vandamme P."/>
            <person name="Eisen J.A."/>
            <person name="Garrity G."/>
            <person name="Hugenholtz P."/>
            <person name="Kyrpides N.C."/>
        </authorList>
    </citation>
    <scope>NUCLEOTIDE SEQUENCE [LARGE SCALE GENOMIC DNA]</scope>
    <source>
        <strain evidence="1 2">CGMCC 1.6858</strain>
    </source>
</reference>
<dbReference type="OrthoDB" id="9958134at2"/>
<gene>
    <name evidence="1" type="ORF">IQ22_04229</name>
</gene>
<accession>A0A562PVA8</accession>
<proteinExistence type="predicted"/>
<dbReference type="RefSeq" id="WP_145145512.1">
    <property type="nucleotide sequence ID" value="NZ_VLKY01000021.1"/>
</dbReference>
<dbReference type="EMBL" id="VLKY01000021">
    <property type="protein sequence ID" value="TWI48036.1"/>
    <property type="molecule type" value="Genomic_DNA"/>
</dbReference>
<dbReference type="Proteomes" id="UP000316905">
    <property type="component" value="Unassembled WGS sequence"/>
</dbReference>
<name>A0A562PVA8_9PSED</name>
<evidence type="ECO:0000313" key="2">
    <source>
        <dbReference type="Proteomes" id="UP000316905"/>
    </source>
</evidence>
<evidence type="ECO:0000313" key="1">
    <source>
        <dbReference type="EMBL" id="TWI48036.1"/>
    </source>
</evidence>
<organism evidence="1 2">
    <name type="scientific">Pseudomonas duriflava</name>
    <dbReference type="NCBI Taxonomy" id="459528"/>
    <lineage>
        <taxon>Bacteria</taxon>
        <taxon>Pseudomonadati</taxon>
        <taxon>Pseudomonadota</taxon>
        <taxon>Gammaproteobacteria</taxon>
        <taxon>Pseudomonadales</taxon>
        <taxon>Pseudomonadaceae</taxon>
        <taxon>Pseudomonas</taxon>
    </lineage>
</organism>
<keyword evidence="2" id="KW-1185">Reference proteome</keyword>